<evidence type="ECO:0000256" key="7">
    <source>
        <dbReference type="ARBA" id="ARBA00023141"/>
    </source>
</evidence>
<dbReference type="GO" id="GO:0004425">
    <property type="term" value="F:indole-3-glycerol-phosphate synthase activity"/>
    <property type="evidence" value="ECO:0007669"/>
    <property type="project" value="UniProtKB-EC"/>
</dbReference>
<evidence type="ECO:0000259" key="9">
    <source>
        <dbReference type="Pfam" id="PF00218"/>
    </source>
</evidence>
<keyword evidence="7" id="KW-0057">Aromatic amino acid biosynthesis</keyword>
<dbReference type="Gene3D" id="3.20.20.70">
    <property type="entry name" value="Aldolase class I"/>
    <property type="match status" value="1"/>
</dbReference>
<keyword evidence="5" id="KW-0210">Decarboxylase</keyword>
<dbReference type="GO" id="GO:0004640">
    <property type="term" value="F:phosphoribosylanthranilate isomerase activity"/>
    <property type="evidence" value="ECO:0007669"/>
    <property type="project" value="TreeGrafter"/>
</dbReference>
<comment type="catalytic activity">
    <reaction evidence="1">
        <text>1-(2-carboxyphenylamino)-1-deoxy-D-ribulose 5-phosphate + H(+) = (1S,2R)-1-C-(indol-3-yl)glycerol 3-phosphate + CO2 + H2O</text>
        <dbReference type="Rhea" id="RHEA:23476"/>
        <dbReference type="ChEBI" id="CHEBI:15377"/>
        <dbReference type="ChEBI" id="CHEBI:15378"/>
        <dbReference type="ChEBI" id="CHEBI:16526"/>
        <dbReference type="ChEBI" id="CHEBI:58613"/>
        <dbReference type="ChEBI" id="CHEBI:58866"/>
        <dbReference type="EC" id="4.1.1.48"/>
    </reaction>
</comment>
<evidence type="ECO:0000313" key="10">
    <source>
        <dbReference type="EMBL" id="TLE02658.1"/>
    </source>
</evidence>
<dbReference type="Pfam" id="PF00218">
    <property type="entry name" value="IGPS"/>
    <property type="match status" value="1"/>
</dbReference>
<organism evidence="10 11">
    <name type="scientific">Helicobacter japonicus</name>
    <dbReference type="NCBI Taxonomy" id="425400"/>
    <lineage>
        <taxon>Bacteria</taxon>
        <taxon>Pseudomonadati</taxon>
        <taxon>Campylobacterota</taxon>
        <taxon>Epsilonproteobacteria</taxon>
        <taxon>Campylobacterales</taxon>
        <taxon>Helicobacteraceae</taxon>
        <taxon>Helicobacter</taxon>
    </lineage>
</organism>
<evidence type="ECO:0000256" key="2">
    <source>
        <dbReference type="ARBA" id="ARBA00004696"/>
    </source>
</evidence>
<dbReference type="InterPro" id="IPR013785">
    <property type="entry name" value="Aldolase_TIM"/>
</dbReference>
<dbReference type="InterPro" id="IPR045186">
    <property type="entry name" value="Indole-3-glycerol_P_synth"/>
</dbReference>
<dbReference type="UniPathway" id="UPA00035">
    <property type="reaction ID" value="UER00043"/>
</dbReference>
<dbReference type="PANTHER" id="PTHR22854">
    <property type="entry name" value="TRYPTOPHAN BIOSYNTHESIS PROTEIN"/>
    <property type="match status" value="1"/>
</dbReference>
<feature type="domain" description="Indole-3-glycerol phosphate synthase" evidence="9">
    <location>
        <begin position="110"/>
        <end position="193"/>
    </location>
</feature>
<dbReference type="InterPro" id="IPR011060">
    <property type="entry name" value="RibuloseP-bd_barrel"/>
</dbReference>
<dbReference type="GO" id="GO:0000162">
    <property type="term" value="P:L-tryptophan biosynthetic process"/>
    <property type="evidence" value="ECO:0007669"/>
    <property type="project" value="UniProtKB-UniPathway"/>
</dbReference>
<dbReference type="SUPFAM" id="SSF51366">
    <property type="entry name" value="Ribulose-phoshate binding barrel"/>
    <property type="match status" value="1"/>
</dbReference>
<sequence length="237" mass="27047">MIMFDINKEQILCAKENLKMRKSMISFDTLGRTLAYSPYMPRIEREFFIRQDSNSPKVATRFCIQDDFDEVMFLKEASEIEQSQPHNVLLLDLGAQYVHSGKVGLDSRLESISLLRRHSTLPIIHADIFLDAYQILESALFGADTLLFSAAALESKALKELLQFAWRLSFDVFVAVRDKDELKKAIFSGANMLFIPQEKFGELLSLVPNSQVIATDCFDEYGVDMWILSKNSKLSNN</sequence>
<dbReference type="Proteomes" id="UP000029707">
    <property type="component" value="Unassembled WGS sequence"/>
</dbReference>
<keyword evidence="6" id="KW-0822">Tryptophan biosynthesis</keyword>
<evidence type="ECO:0000256" key="5">
    <source>
        <dbReference type="ARBA" id="ARBA00022793"/>
    </source>
</evidence>
<reference evidence="10 11" key="1">
    <citation type="journal article" date="2014" name="Genome Announc.">
        <title>Draft genome sequences of eight enterohepatic helicobacter species isolated from both laboratory and wild rodents.</title>
        <authorList>
            <person name="Sheh A."/>
            <person name="Shen Z."/>
            <person name="Fox J.G."/>
        </authorList>
    </citation>
    <scope>NUCLEOTIDE SEQUENCE [LARGE SCALE GENOMIC DNA]</scope>
    <source>
        <strain evidence="10 11">MIT 01-6451</strain>
    </source>
</reference>
<comment type="caution">
    <text evidence="10">The sequence shown here is derived from an EMBL/GenBank/DDBJ whole genome shotgun (WGS) entry which is preliminary data.</text>
</comment>
<evidence type="ECO:0000256" key="6">
    <source>
        <dbReference type="ARBA" id="ARBA00022822"/>
    </source>
</evidence>
<gene>
    <name evidence="10" type="ORF">LS65_001655</name>
</gene>
<dbReference type="EC" id="4.1.1.48" evidence="3"/>
<dbReference type="STRING" id="425400.LS65_03945"/>
<keyword evidence="4" id="KW-0028">Amino-acid biosynthesis</keyword>
<evidence type="ECO:0000256" key="8">
    <source>
        <dbReference type="ARBA" id="ARBA00023239"/>
    </source>
</evidence>
<evidence type="ECO:0000256" key="3">
    <source>
        <dbReference type="ARBA" id="ARBA00012362"/>
    </source>
</evidence>
<keyword evidence="11" id="KW-1185">Reference proteome</keyword>
<comment type="pathway">
    <text evidence="2">Amino-acid biosynthesis; L-tryptophan biosynthesis; L-tryptophan from chorismate: step 4/5.</text>
</comment>
<keyword evidence="8" id="KW-0456">Lyase</keyword>
<dbReference type="EMBL" id="JRMQ02000002">
    <property type="protein sequence ID" value="TLE02658.1"/>
    <property type="molecule type" value="Genomic_DNA"/>
</dbReference>
<dbReference type="AlphaFoldDB" id="A0A4U8TUE1"/>
<dbReference type="InterPro" id="IPR013798">
    <property type="entry name" value="Indole-3-glycerol_P_synth_dom"/>
</dbReference>
<evidence type="ECO:0000256" key="4">
    <source>
        <dbReference type="ARBA" id="ARBA00022605"/>
    </source>
</evidence>
<protein>
    <recommendedName>
        <fullName evidence="3">indole-3-glycerol-phosphate synthase</fullName>
        <ecNumber evidence="3">4.1.1.48</ecNumber>
    </recommendedName>
</protein>
<accession>A0A4U8TUE1</accession>
<name>A0A4U8TUE1_9HELI</name>
<evidence type="ECO:0000313" key="11">
    <source>
        <dbReference type="Proteomes" id="UP000029707"/>
    </source>
</evidence>
<dbReference type="OrthoDB" id="5322185at2"/>
<proteinExistence type="predicted"/>
<dbReference type="PANTHER" id="PTHR22854:SF2">
    <property type="entry name" value="INDOLE-3-GLYCEROL-PHOSPHATE SYNTHASE"/>
    <property type="match status" value="1"/>
</dbReference>
<evidence type="ECO:0000256" key="1">
    <source>
        <dbReference type="ARBA" id="ARBA00001633"/>
    </source>
</evidence>